<dbReference type="STRING" id="147645.A6J80_06560"/>
<dbReference type="PANTHER" id="PTHR43156:SF2">
    <property type="entry name" value="STAGE II SPORULATION PROTEIN E"/>
    <property type="match status" value="1"/>
</dbReference>
<reference evidence="5" key="2">
    <citation type="submission" date="2017-12" db="EMBL/GenBank/DDBJ databases">
        <title>FDA dAtabase for Regulatory Grade micrObial Sequences (FDA-ARGOS): Supporting development and validation of Infectious Disease Dx tests.</title>
        <authorList>
            <person name="Campos J."/>
            <person name="Goldberg B."/>
            <person name="Tallon L."/>
            <person name="Sadzewicz L."/>
            <person name="Sengamalay N."/>
            <person name="Ott S."/>
            <person name="Godinez A."/>
            <person name="Nagaraj S."/>
            <person name="Vyas G."/>
            <person name="Aluvathingal J."/>
            <person name="Nadendla S."/>
            <person name="Geyer C."/>
            <person name="Nandy P."/>
            <person name="Hobson J."/>
            <person name="Sichtig H."/>
        </authorList>
    </citation>
    <scope>NUCLEOTIDE SEQUENCE</scope>
    <source>
        <strain evidence="5">FDAARGOS_252</strain>
    </source>
</reference>
<feature type="modified residue" description="4-aspartylphosphate" evidence="2">
    <location>
        <position position="67"/>
    </location>
</feature>
<dbReference type="Pfam" id="PF07228">
    <property type="entry name" value="SpoIIE"/>
    <property type="match status" value="1"/>
</dbReference>
<feature type="coiled-coil region" evidence="3">
    <location>
        <begin position="136"/>
        <end position="177"/>
    </location>
</feature>
<keyword evidence="3" id="KW-0175">Coiled coil</keyword>
<dbReference type="GO" id="GO:0000160">
    <property type="term" value="P:phosphorelay signal transduction system"/>
    <property type="evidence" value="ECO:0007669"/>
    <property type="project" value="InterPro"/>
</dbReference>
<dbReference type="Proteomes" id="UP000272010">
    <property type="component" value="Chromosome"/>
</dbReference>
<dbReference type="eggNOG" id="COG3706">
    <property type="taxonomic scope" value="Bacteria"/>
</dbReference>
<feature type="domain" description="Response regulatory" evidence="4">
    <location>
        <begin position="18"/>
        <end position="134"/>
    </location>
</feature>
<reference evidence="8" key="4">
    <citation type="submission" date="2018-07" db="EMBL/GenBank/DDBJ databases">
        <title>Genome Structure of the Opportunistic Pathogen Paracoccus yeei (Alphaproteobacteria) and Identification of Putative Virulence Factors.</title>
        <authorList>
            <person name="Lasek R."/>
            <person name="Szuplewska M."/>
            <person name="Mitura M."/>
            <person name="Decewicz P."/>
            <person name="Chmielowska C."/>
            <person name="Pawlot A."/>
            <person name="Sentkowska D."/>
            <person name="Czarnecki J."/>
            <person name="Bartosik D."/>
        </authorList>
    </citation>
    <scope>NUCLEOTIDE SEQUENCE [LARGE SCALE GENOMIC DNA]</scope>
    <source>
        <strain evidence="8">CCUG 32053</strain>
    </source>
</reference>
<evidence type="ECO:0000256" key="1">
    <source>
        <dbReference type="ARBA" id="ARBA00022801"/>
    </source>
</evidence>
<evidence type="ECO:0000256" key="3">
    <source>
        <dbReference type="SAM" id="Coils"/>
    </source>
</evidence>
<accession>A0A1V0GQE6</accession>
<sequence>MTNPNALDDLVLRPLWRLVLLVDESQAQRRTLAVQLSRAGYDVAEAATFDEAMQICARRRPDIVISDWMNPDSAGLEFCRRFRQMQSDRYGYFILLTARTDKKDVAEGLRAGADEFLTKPVSGAELLARLSAGERILRMEESLRSANAQLKETLAQLRETQAALDRDMREAKRLQQGLVRERNGRFGDFDLTLLMRPAQHIGGDLVGFFQIDADRVGLFALDVAGHGIAAALLSARLASLLSSGPELNIAFRMTDAGQPVARPPAEVLAQLNALMIDELRTDSYFTMIYAHLDVRSGRVRLVQAGHPHPVVQRRDGTIQKIGAGGMPVGVFPDAAFEEIEIPLAPGDRLFIASDGLTEAENRRGEPLADEGLQAILRTNAMLHGSALLESICWSASNYAEGKRNDDVSAVLIEHLPARGTGE</sequence>
<protein>
    <submittedName>
        <fullName evidence="5">Fused response regulator/phosphatase</fullName>
    </submittedName>
</protein>
<dbReference type="SUPFAM" id="SSF81606">
    <property type="entry name" value="PP2C-like"/>
    <property type="match status" value="1"/>
</dbReference>
<dbReference type="InterPro" id="IPR001789">
    <property type="entry name" value="Sig_transdc_resp-reg_receiver"/>
</dbReference>
<dbReference type="PROSITE" id="PS50110">
    <property type="entry name" value="RESPONSE_REGULATORY"/>
    <property type="match status" value="1"/>
</dbReference>
<evidence type="ECO:0000313" key="5">
    <source>
        <dbReference type="EMBL" id="ARC36084.1"/>
    </source>
</evidence>
<keyword evidence="1" id="KW-0378">Hydrolase</keyword>
<keyword evidence="7" id="KW-1185">Reference proteome</keyword>
<evidence type="ECO:0000313" key="7">
    <source>
        <dbReference type="Proteomes" id="UP000191257"/>
    </source>
</evidence>
<organism evidence="5 7">
    <name type="scientific">Paracoccus yeei</name>
    <dbReference type="NCBI Taxonomy" id="147645"/>
    <lineage>
        <taxon>Bacteria</taxon>
        <taxon>Pseudomonadati</taxon>
        <taxon>Pseudomonadota</taxon>
        <taxon>Alphaproteobacteria</taxon>
        <taxon>Rhodobacterales</taxon>
        <taxon>Paracoccaceae</taxon>
        <taxon>Paracoccus</taxon>
    </lineage>
</organism>
<dbReference type="EMBL" id="CP031078">
    <property type="protein sequence ID" value="AYF02021.1"/>
    <property type="molecule type" value="Genomic_DNA"/>
</dbReference>
<dbReference type="SMART" id="SM00331">
    <property type="entry name" value="PP2C_SIG"/>
    <property type="match status" value="1"/>
</dbReference>
<dbReference type="Gene3D" id="3.60.40.10">
    <property type="entry name" value="PPM-type phosphatase domain"/>
    <property type="match status" value="1"/>
</dbReference>
<dbReference type="InterPro" id="IPR052016">
    <property type="entry name" value="Bact_Sigma-Reg"/>
</dbReference>
<dbReference type="eggNOG" id="COG2208">
    <property type="taxonomic scope" value="Bacteria"/>
</dbReference>
<evidence type="ECO:0000313" key="6">
    <source>
        <dbReference type="EMBL" id="AYF02021.1"/>
    </source>
</evidence>
<gene>
    <name evidence="5" type="ORF">A6J80_06560</name>
    <name evidence="6" type="ORF">PY32053_02422</name>
</gene>
<dbReference type="InterPro" id="IPR001932">
    <property type="entry name" value="PPM-type_phosphatase-like_dom"/>
</dbReference>
<dbReference type="SUPFAM" id="SSF52172">
    <property type="entry name" value="CheY-like"/>
    <property type="match status" value="1"/>
</dbReference>
<dbReference type="PANTHER" id="PTHR43156">
    <property type="entry name" value="STAGE II SPORULATION PROTEIN E-RELATED"/>
    <property type="match status" value="1"/>
</dbReference>
<dbReference type="EMBL" id="CP020442">
    <property type="protein sequence ID" value="ARC36084.1"/>
    <property type="molecule type" value="Genomic_DNA"/>
</dbReference>
<dbReference type="AlphaFoldDB" id="A0A1V0GQE6"/>
<name>A0A1V0GQE6_9RHOB</name>
<reference evidence="7" key="1">
    <citation type="submission" date="2017-03" db="EMBL/GenBank/DDBJ databases">
        <title>FDA dAtabase for Regulatory Grade micrObial Sequences (FDA-ARGOS): Supporting development and validation of Infectious Disease Dx tests.</title>
        <authorList>
            <person name="Minogue T."/>
            <person name="Wolcott M."/>
            <person name="Wasieloski L."/>
            <person name="Aguilar W."/>
            <person name="Moore D."/>
            <person name="Tallon L."/>
            <person name="Sadzewicz L."/>
            <person name="Sengamalay N."/>
            <person name="Ott S."/>
            <person name="Godinez A."/>
            <person name="Nagaraj S."/>
            <person name="Nadendla S."/>
            <person name="Geyer C."/>
            <person name="Sichtig H."/>
        </authorList>
    </citation>
    <scope>NUCLEOTIDE SEQUENCE [LARGE SCALE GENOMIC DNA]</scope>
    <source>
        <strain evidence="7">FDAARGOS_252</strain>
    </source>
</reference>
<reference evidence="6" key="3">
    <citation type="journal article" date="2018" name="Front. Microbiol.">
        <title>Genome Structure of the Opportunistic Pathogen Paracoccus yeei (Alphaproteobacteria) and Identification of Putative Virulence Factors.</title>
        <authorList>
            <person name="Lasek R."/>
            <person name="Szuplewska M."/>
            <person name="Mitura M."/>
            <person name="Decewicz P."/>
            <person name="Chmielowska C."/>
            <person name="Pawlot A."/>
            <person name="Sentkowska D."/>
            <person name="Czarnecki J."/>
            <person name="Bartosik D."/>
        </authorList>
    </citation>
    <scope>NUCLEOTIDE SEQUENCE</scope>
    <source>
        <strain evidence="6">CCUG 32053</strain>
    </source>
</reference>
<dbReference type="GO" id="GO:0016791">
    <property type="term" value="F:phosphatase activity"/>
    <property type="evidence" value="ECO:0007669"/>
    <property type="project" value="TreeGrafter"/>
</dbReference>
<evidence type="ECO:0000259" key="4">
    <source>
        <dbReference type="PROSITE" id="PS50110"/>
    </source>
</evidence>
<dbReference type="InterPro" id="IPR011006">
    <property type="entry name" value="CheY-like_superfamily"/>
</dbReference>
<dbReference type="KEGG" id="pye:A6J80_06560"/>
<dbReference type="Pfam" id="PF00072">
    <property type="entry name" value="Response_reg"/>
    <property type="match status" value="1"/>
</dbReference>
<dbReference type="InterPro" id="IPR036457">
    <property type="entry name" value="PPM-type-like_dom_sf"/>
</dbReference>
<dbReference type="RefSeq" id="WP_080620898.1">
    <property type="nucleotide sequence ID" value="NZ_CAUQGX010000061.1"/>
</dbReference>
<evidence type="ECO:0000256" key="2">
    <source>
        <dbReference type="PROSITE-ProRule" id="PRU00169"/>
    </source>
</evidence>
<keyword evidence="2" id="KW-0597">Phosphoprotein</keyword>
<dbReference type="Gene3D" id="3.40.50.2300">
    <property type="match status" value="1"/>
</dbReference>
<dbReference type="SMART" id="SM00448">
    <property type="entry name" value="REC"/>
    <property type="match status" value="1"/>
</dbReference>
<dbReference type="Proteomes" id="UP000191257">
    <property type="component" value="Chromosome"/>
</dbReference>
<evidence type="ECO:0000313" key="8">
    <source>
        <dbReference type="Proteomes" id="UP000272010"/>
    </source>
</evidence>
<proteinExistence type="predicted"/>